<keyword evidence="4" id="KW-0539">Nucleus</keyword>
<accession>A0A4W2CVC9</accession>
<reference evidence="5" key="3">
    <citation type="submission" date="2025-09" db="UniProtKB">
        <authorList>
            <consortium name="Ensembl"/>
        </authorList>
    </citation>
    <scope>IDENTIFICATION</scope>
</reference>
<comment type="similarity">
    <text evidence="2">Belongs to the NUP186/NUP192/NUP205 family.</text>
</comment>
<dbReference type="Pfam" id="PF11894">
    <property type="entry name" value="Nup192"/>
    <property type="match status" value="2"/>
</dbReference>
<evidence type="ECO:0000256" key="2">
    <source>
        <dbReference type="ARBA" id="ARBA00005892"/>
    </source>
</evidence>
<keyword evidence="6" id="KW-1185">Reference proteome</keyword>
<reference evidence="5 6" key="1">
    <citation type="submission" date="2018-11" db="EMBL/GenBank/DDBJ databases">
        <title>Haplotype-resolved cattle genomes.</title>
        <authorList>
            <person name="Low W.Y."/>
            <person name="Tearle R."/>
            <person name="Bickhart D.M."/>
            <person name="Rosen B.D."/>
            <person name="Koren S."/>
            <person name="Rhie A."/>
            <person name="Hiendleder S."/>
            <person name="Phillippy A.M."/>
            <person name="Smith T.P.L."/>
            <person name="Williams J.L."/>
        </authorList>
    </citation>
    <scope>NUCLEOTIDE SEQUENCE [LARGE SCALE GENOMIC DNA]</scope>
</reference>
<name>A0A4W2CVC9_BOBOX</name>
<dbReference type="GO" id="GO:0006999">
    <property type="term" value="P:nuclear pore organization"/>
    <property type="evidence" value="ECO:0007669"/>
    <property type="project" value="TreeGrafter"/>
</dbReference>
<evidence type="ECO:0000256" key="1">
    <source>
        <dbReference type="ARBA" id="ARBA00004123"/>
    </source>
</evidence>
<organism evidence="5 6">
    <name type="scientific">Bos indicus x Bos taurus</name>
    <name type="common">Hybrid cattle</name>
    <dbReference type="NCBI Taxonomy" id="30522"/>
    <lineage>
        <taxon>Eukaryota</taxon>
        <taxon>Metazoa</taxon>
        <taxon>Chordata</taxon>
        <taxon>Craniata</taxon>
        <taxon>Vertebrata</taxon>
        <taxon>Euteleostomi</taxon>
        <taxon>Mammalia</taxon>
        <taxon>Eutheria</taxon>
        <taxon>Laurasiatheria</taxon>
        <taxon>Artiodactyla</taxon>
        <taxon>Ruminantia</taxon>
        <taxon>Pecora</taxon>
        <taxon>Bovidae</taxon>
        <taxon>Bovinae</taxon>
        <taxon>Bos</taxon>
    </lineage>
</organism>
<evidence type="ECO:0000256" key="4">
    <source>
        <dbReference type="ARBA" id="ARBA00023242"/>
    </source>
</evidence>
<protein>
    <submittedName>
        <fullName evidence="5">Nucleoporin 205</fullName>
    </submittedName>
</protein>
<evidence type="ECO:0000313" key="6">
    <source>
        <dbReference type="Proteomes" id="UP000314981"/>
    </source>
</evidence>
<dbReference type="PANTHER" id="PTHR31344:SF0">
    <property type="entry name" value="NUCLEAR PORE COMPLEX PROTEIN NUP205"/>
    <property type="match status" value="1"/>
</dbReference>
<dbReference type="Proteomes" id="UP000314981">
    <property type="component" value="Chromosome 4"/>
</dbReference>
<dbReference type="GO" id="GO:0017056">
    <property type="term" value="F:structural constituent of nuclear pore"/>
    <property type="evidence" value="ECO:0007669"/>
    <property type="project" value="TreeGrafter"/>
</dbReference>
<proteinExistence type="inferred from homology"/>
<sequence length="1885" mass="213145">MILKKHKPDFISLFRNPPKNVQQHEKVQKASTEGVAIQGQQGTRLLPEQLIKEAFILSDLFDIGELAAVELLLAGEHQQPHFPGLTRGLVAVLLYWDGKRCIANSLKALIQSRRGKTWTLELSPELVSMTTRFTDELMEQGLTYKVLTLVSQIDVNNEFEKLQRERGLGSEKHRKEVSDLIKECRQSLAESLFAWACQSPLGKDDTLLLIGHLERVTVEANGSLDAVNLALLMALLYCFDSSFIEESTEERDDMIHQLPLLTERQYIATIHSRLQDSQPWKLPGLQATVRLAWALALRGISQLPDVTALAEFTEADEAMAELAIADNVFLFLTESVVVSENFYQEEFYIRRIHNLITDFLALMPMKVKQLRNRADEDARMIHMSMQMGNDPPISLRRDLEHLMLLIGELYKKNPFNLELALEYWCPSEPLQTSTILGSYLGVAHQRPPQRQVVLSKFVRQMGDLLPPTIYIPYLKMLQGLANGPQCAHYCFSLLKVNGSSHVENIQGAGGSPVSWEHFFHSLMLYHEHLRKDLPSADSVQYRHLPSRGITQKEQDGLIAFLQLTSTIITWSENARLALCEHPQWTPVVVILGLLQCSIPPILKAELLKTLAAFGKSPEIAASLWQSLEYTQWEVAEVVLEVFYKLLRDYEPQLEDFVDQFVELQGEEIIAYKPPGFSLMYHLLNESPMLELALSLLEEGVKQLDTYAPFPGKKHLEKAVQHCLALLNLTLQKENLFMDLLRESQLALIVSPLEQLLQGINPRTKKADNVVNIARYLYHGNTNPELAFESAKILCCISCNSNIQIKLVGDFTHDQSVSQKLMAGFVECLDSEDTEEFVRLEEGSELEKKLAGIRHETRIHILNLLITSLERNPPNLALYLLGFELKKPVSTTNLQDPGVLGCPRTCLHAILNILEKGTEGRTGPLAVKESPQLAELCYQVIYQLCACSDTSGPTMRYLRTSQDFLFSQLQHLPFSNKEYEISMLNQMSWLMKTASIELRVTSLNRQRSHTQRLLHLLLDDMPVKPYSDGEGGMEDENRSVSGFLHFDTSTKVRRKILNILDSIDFSQEIPEPLQLDFFDRAQIEQVIANCEHKNLRGQTVCNVKLLHRVLVAEVNALQGMAAIGQRPLLMDEISTILQYVVGRNKLLQCLHAKRHALESWRQLVEIILTACPQDLIQAEDRQLIIRDLLQDVHDKILDDEAAQELMPVVAGAVFTLTAHLSQAVRTEQKQPLVLGPGEVHCAFSLDSSFTSPPPTENPLVGFASIGDSSLHIILKKLLDFILKTGGGFQRVRTHLYGSLLYYLQIAQRPDEPDTLEVAKKTMWERLTAPEDVFSKLQRENIAIIESYGAALMEVVCRDACDGHEIGRMLALALLDRIVSVDKQQQWLLYLSNSGYLKVLVDSLVEDDRTLQSLLTPQPPLLKALYTYESKMAFLTRVAKIQQGALELLRSGVIVRLAQCQVYDMRPEMDPQGVFGMRDPPVFIPTPGDRYRQILLPALRLCQVILTSSMAQHLQAAGQVLQFLISHSDTIQAILRCQDISAGSLQELALLTGIISKAALPGILSELDVDVNEGSLMELQGHIGRFQRQCLGLLSRFGGSDKLRQFKCQDDNVEGDRVSRKDEIELAVQQICANVMEYCQSLMLQSSPTFQHAVCLFTPSLSETINRDGPRQDTQVPVVPYWHLPGLGIIVYLLRQSANDFFSYYDSHRRSVNKLQNVEQLPPDEIKELCQSVMPAGVDKISTAQKYVLARRRLVKLINNRAKLLSLCSFIIETCLFILWRHLEYYLLHCTPTDSQDSLFASRSLFKSRRLQDSFASESNLDFRSGLTTVSQHDIDQLLADAISAFGESLQKKLLDIEGLYSKVRSRYSFIQALVRRIRGLLRISRN</sequence>
<dbReference type="Ensembl" id="ENSBIXT00000047927.1">
    <property type="protein sequence ID" value="ENSBIXP00000017353.1"/>
    <property type="gene ID" value="ENSBIXG00000021374.1"/>
</dbReference>
<keyword evidence="3" id="KW-0813">Transport</keyword>
<comment type="subcellular location">
    <subcellularLocation>
        <location evidence="1">Nucleus</location>
    </subcellularLocation>
</comment>
<gene>
    <name evidence="5" type="primary">NUP205</name>
</gene>
<evidence type="ECO:0000313" key="5">
    <source>
        <dbReference type="Ensembl" id="ENSBIXP00000017353.1"/>
    </source>
</evidence>
<evidence type="ECO:0000256" key="3">
    <source>
        <dbReference type="ARBA" id="ARBA00022448"/>
    </source>
</evidence>
<reference evidence="5" key="2">
    <citation type="submission" date="2025-08" db="UniProtKB">
        <authorList>
            <consortium name="Ensembl"/>
        </authorList>
    </citation>
    <scope>IDENTIFICATION</scope>
</reference>
<dbReference type="PANTHER" id="PTHR31344">
    <property type="entry name" value="NUCLEAR PORE COMPLEX PROTEIN NUP205"/>
    <property type="match status" value="1"/>
</dbReference>
<dbReference type="GO" id="GO:0044611">
    <property type="term" value="C:nuclear pore inner ring"/>
    <property type="evidence" value="ECO:0007669"/>
    <property type="project" value="TreeGrafter"/>
</dbReference>
<dbReference type="InterPro" id="IPR021827">
    <property type="entry name" value="Nup186/Nup192/Nup205"/>
</dbReference>